<evidence type="ECO:0000313" key="2">
    <source>
        <dbReference type="Proteomes" id="UP000184522"/>
    </source>
</evidence>
<gene>
    <name evidence="1" type="ORF">SAMN05444148_0502</name>
</gene>
<evidence type="ECO:0008006" key="3">
    <source>
        <dbReference type="Google" id="ProtNLM"/>
    </source>
</evidence>
<dbReference type="OrthoDB" id="892266at2"/>
<accession>A0A1M5L2E3</accession>
<organism evidence="1 2">
    <name type="scientific">Winogradskyella jejuensis</name>
    <dbReference type="NCBI Taxonomy" id="1089305"/>
    <lineage>
        <taxon>Bacteria</taxon>
        <taxon>Pseudomonadati</taxon>
        <taxon>Bacteroidota</taxon>
        <taxon>Flavobacteriia</taxon>
        <taxon>Flavobacteriales</taxon>
        <taxon>Flavobacteriaceae</taxon>
        <taxon>Winogradskyella</taxon>
    </lineage>
</organism>
<sequence>MRSLFTILYICLLAVSCKSDKKQDAVDNVKEELSIAQKIANAHGFENWKNVTEVQFTFKVDRDTIKGNGRSWTWLPKKDSVYMQAGVQNIKYSRKSSDSIPLNVDRAFINDKYWLLVPFQLVWDSGATLSEPKKAKAPISNNEMDMITILYPSEGGYTPGDAYDIYYDKDYMIKEWTFRKGNTPEPSLSNTFENYEDFNGIKIAIDHKKDNGSWNLNFTDVNVLTEN</sequence>
<protein>
    <recommendedName>
        <fullName evidence="3">Outer membrane lipoprotein-sorting protein</fullName>
    </recommendedName>
</protein>
<dbReference type="EMBL" id="FQWS01000001">
    <property type="protein sequence ID" value="SHG59156.1"/>
    <property type="molecule type" value="Genomic_DNA"/>
</dbReference>
<reference evidence="2" key="1">
    <citation type="submission" date="2016-11" db="EMBL/GenBank/DDBJ databases">
        <authorList>
            <person name="Varghese N."/>
            <person name="Submissions S."/>
        </authorList>
    </citation>
    <scope>NUCLEOTIDE SEQUENCE [LARGE SCALE GENOMIC DNA]</scope>
    <source>
        <strain evidence="2">DSM 25330</strain>
    </source>
</reference>
<evidence type="ECO:0000313" key="1">
    <source>
        <dbReference type="EMBL" id="SHG59156.1"/>
    </source>
</evidence>
<dbReference type="STRING" id="1089305.SAMN05444148_0502"/>
<proteinExistence type="predicted"/>
<keyword evidence="2" id="KW-1185">Reference proteome</keyword>
<dbReference type="RefSeq" id="WP_073082567.1">
    <property type="nucleotide sequence ID" value="NZ_FQWS01000001.1"/>
</dbReference>
<dbReference type="AlphaFoldDB" id="A0A1M5L2E3"/>
<name>A0A1M5L2E3_9FLAO</name>
<dbReference type="PROSITE" id="PS51257">
    <property type="entry name" value="PROKAR_LIPOPROTEIN"/>
    <property type="match status" value="1"/>
</dbReference>
<dbReference type="Proteomes" id="UP000184522">
    <property type="component" value="Unassembled WGS sequence"/>
</dbReference>